<organism evidence="1 2">
    <name type="scientific">Pisolithus microcarpus 441</name>
    <dbReference type="NCBI Taxonomy" id="765257"/>
    <lineage>
        <taxon>Eukaryota</taxon>
        <taxon>Fungi</taxon>
        <taxon>Dikarya</taxon>
        <taxon>Basidiomycota</taxon>
        <taxon>Agaricomycotina</taxon>
        <taxon>Agaricomycetes</taxon>
        <taxon>Agaricomycetidae</taxon>
        <taxon>Boletales</taxon>
        <taxon>Sclerodermatineae</taxon>
        <taxon>Pisolithaceae</taxon>
        <taxon>Pisolithus</taxon>
    </lineage>
</organism>
<sequence length="138" mass="15978">QDAAKQGRPHWQMSSNKDTYYQLITQHVFTNDRDPAVKQAYLDDPLSFVKTIKGCFAKLKTKYNAINRQLGLLGAGVTIEQLLEDPQKQNLYEWLQPTFLWWDNLHGWWKDNPSFNHSFSTADPGQDFIADACSHFSQ</sequence>
<dbReference type="STRING" id="765257.A0A0C9YW88"/>
<reference evidence="1 2" key="1">
    <citation type="submission" date="2014-04" db="EMBL/GenBank/DDBJ databases">
        <authorList>
            <consortium name="DOE Joint Genome Institute"/>
            <person name="Kuo A."/>
            <person name="Kohler A."/>
            <person name="Costa M.D."/>
            <person name="Nagy L.G."/>
            <person name="Floudas D."/>
            <person name="Copeland A."/>
            <person name="Barry K.W."/>
            <person name="Cichocki N."/>
            <person name="Veneault-Fourrey C."/>
            <person name="LaButti K."/>
            <person name="Lindquist E.A."/>
            <person name="Lipzen A."/>
            <person name="Lundell T."/>
            <person name="Morin E."/>
            <person name="Murat C."/>
            <person name="Sun H."/>
            <person name="Tunlid A."/>
            <person name="Henrissat B."/>
            <person name="Grigoriev I.V."/>
            <person name="Hibbett D.S."/>
            <person name="Martin F."/>
            <person name="Nordberg H.P."/>
            <person name="Cantor M.N."/>
            <person name="Hua S.X."/>
        </authorList>
    </citation>
    <scope>NUCLEOTIDE SEQUENCE [LARGE SCALE GENOMIC DNA]</scope>
    <source>
        <strain evidence="1 2">441</strain>
    </source>
</reference>
<feature type="non-terminal residue" evidence="1">
    <location>
        <position position="138"/>
    </location>
</feature>
<dbReference type="HOGENOM" id="CLU_041175_4_0_1"/>
<evidence type="ECO:0000313" key="2">
    <source>
        <dbReference type="Proteomes" id="UP000054018"/>
    </source>
</evidence>
<protein>
    <submittedName>
        <fullName evidence="1">Uncharacterized protein</fullName>
    </submittedName>
</protein>
<proteinExistence type="predicted"/>
<accession>A0A0C9YW88</accession>
<reference evidence="2" key="2">
    <citation type="submission" date="2015-01" db="EMBL/GenBank/DDBJ databases">
        <title>Evolutionary Origins and Diversification of the Mycorrhizal Mutualists.</title>
        <authorList>
            <consortium name="DOE Joint Genome Institute"/>
            <consortium name="Mycorrhizal Genomics Consortium"/>
            <person name="Kohler A."/>
            <person name="Kuo A."/>
            <person name="Nagy L.G."/>
            <person name="Floudas D."/>
            <person name="Copeland A."/>
            <person name="Barry K.W."/>
            <person name="Cichocki N."/>
            <person name="Veneault-Fourrey C."/>
            <person name="LaButti K."/>
            <person name="Lindquist E.A."/>
            <person name="Lipzen A."/>
            <person name="Lundell T."/>
            <person name="Morin E."/>
            <person name="Murat C."/>
            <person name="Riley R."/>
            <person name="Ohm R."/>
            <person name="Sun H."/>
            <person name="Tunlid A."/>
            <person name="Henrissat B."/>
            <person name="Grigoriev I.V."/>
            <person name="Hibbett D.S."/>
            <person name="Martin F."/>
        </authorList>
    </citation>
    <scope>NUCLEOTIDE SEQUENCE [LARGE SCALE GENOMIC DNA]</scope>
    <source>
        <strain evidence="2">441</strain>
    </source>
</reference>
<dbReference type="AlphaFoldDB" id="A0A0C9YW88"/>
<dbReference type="OrthoDB" id="2685015at2759"/>
<dbReference type="EMBL" id="KN834110">
    <property type="protein sequence ID" value="KIK12173.1"/>
    <property type="molecule type" value="Genomic_DNA"/>
</dbReference>
<name>A0A0C9YW88_9AGAM</name>
<dbReference type="Proteomes" id="UP000054018">
    <property type="component" value="Unassembled WGS sequence"/>
</dbReference>
<evidence type="ECO:0000313" key="1">
    <source>
        <dbReference type="EMBL" id="KIK12173.1"/>
    </source>
</evidence>
<gene>
    <name evidence="1" type="ORF">PISMIDRAFT_74852</name>
</gene>
<keyword evidence="2" id="KW-1185">Reference proteome</keyword>
<feature type="non-terminal residue" evidence="1">
    <location>
        <position position="1"/>
    </location>
</feature>